<comment type="similarity">
    <text evidence="1">Belongs to the bleomycin resistance protein family.</text>
</comment>
<reference evidence="5 6" key="1">
    <citation type="submission" date="2019-03" db="EMBL/GenBank/DDBJ databases">
        <title>Luteimonas zhaokaii sp.nov., isolated from the rectal contents of Plateau pika in Yushu, Qinghai Province, China.</title>
        <authorList>
            <person name="Zhang G."/>
        </authorList>
    </citation>
    <scope>NUCLEOTIDE SEQUENCE [LARGE SCALE GENOMIC DNA]</scope>
    <source>
        <strain evidence="5 6">THG-MD21</strain>
    </source>
</reference>
<name>A0A4R5U8R4_9GAMM</name>
<dbReference type="OrthoDB" id="9803104at2"/>
<evidence type="ECO:0000259" key="4">
    <source>
        <dbReference type="PROSITE" id="PS51819"/>
    </source>
</evidence>
<keyword evidence="6" id="KW-1185">Reference proteome</keyword>
<keyword evidence="3" id="KW-0046">Antibiotic resistance</keyword>
<dbReference type="SUPFAM" id="SSF54593">
    <property type="entry name" value="Glyoxalase/Bleomycin resistance protein/Dihydroxybiphenyl dioxygenase"/>
    <property type="match status" value="1"/>
</dbReference>
<dbReference type="InterPro" id="IPR029068">
    <property type="entry name" value="Glyas_Bleomycin-R_OHBP_Dase"/>
</dbReference>
<protein>
    <recommendedName>
        <fullName evidence="2">Bleomycin resistance protein</fullName>
    </recommendedName>
</protein>
<evidence type="ECO:0000256" key="2">
    <source>
        <dbReference type="ARBA" id="ARBA00021572"/>
    </source>
</evidence>
<dbReference type="RefSeq" id="WP_133393832.1">
    <property type="nucleotide sequence ID" value="NZ_SMTG01000004.1"/>
</dbReference>
<dbReference type="CDD" id="cd08349">
    <property type="entry name" value="BLMA_like"/>
    <property type="match status" value="1"/>
</dbReference>
<evidence type="ECO:0000256" key="3">
    <source>
        <dbReference type="ARBA" id="ARBA00023251"/>
    </source>
</evidence>
<dbReference type="Proteomes" id="UP000295543">
    <property type="component" value="Unassembled WGS sequence"/>
</dbReference>
<dbReference type="InterPro" id="IPR037523">
    <property type="entry name" value="VOC_core"/>
</dbReference>
<evidence type="ECO:0000313" key="5">
    <source>
        <dbReference type="EMBL" id="TDK30763.1"/>
    </source>
</evidence>
<dbReference type="PROSITE" id="PS51819">
    <property type="entry name" value="VOC"/>
    <property type="match status" value="1"/>
</dbReference>
<dbReference type="EMBL" id="SMTG01000004">
    <property type="protein sequence ID" value="TDK30763.1"/>
    <property type="molecule type" value="Genomic_DNA"/>
</dbReference>
<feature type="domain" description="VOC" evidence="4">
    <location>
        <begin position="1"/>
        <end position="116"/>
    </location>
</feature>
<dbReference type="InterPro" id="IPR000335">
    <property type="entry name" value="Bleomycin-R"/>
</dbReference>
<proteinExistence type="inferred from homology"/>
<organism evidence="5 6">
    <name type="scientific">Luteimonas terrae</name>
    <dbReference type="NCBI Taxonomy" id="1530191"/>
    <lineage>
        <taxon>Bacteria</taxon>
        <taxon>Pseudomonadati</taxon>
        <taxon>Pseudomonadota</taxon>
        <taxon>Gammaproteobacteria</taxon>
        <taxon>Lysobacterales</taxon>
        <taxon>Lysobacteraceae</taxon>
        <taxon>Luteimonas</taxon>
    </lineage>
</organism>
<sequence>MPQTVIPQLRMTDATRSLAFYAALGFTVDWEHRFEAGLPLFAQLTREGQTIFLSGHAGDCAVGGAVYFKVDDVDACARAFEDAGVPILHAPWDTDWGTREMLVVDPDHNRLRFARHDDGAAG</sequence>
<dbReference type="GO" id="GO:0046677">
    <property type="term" value="P:response to antibiotic"/>
    <property type="evidence" value="ECO:0007669"/>
    <property type="project" value="UniProtKB-KW"/>
</dbReference>
<accession>A0A4R5U8R4</accession>
<evidence type="ECO:0000256" key="1">
    <source>
        <dbReference type="ARBA" id="ARBA00011051"/>
    </source>
</evidence>
<comment type="caution">
    <text evidence="5">The sequence shown here is derived from an EMBL/GenBank/DDBJ whole genome shotgun (WGS) entry which is preliminary data.</text>
</comment>
<dbReference type="AlphaFoldDB" id="A0A4R5U8R4"/>
<gene>
    <name evidence="5" type="ORF">E2F49_10475</name>
</gene>
<dbReference type="Gene3D" id="3.10.180.10">
    <property type="entry name" value="2,3-Dihydroxybiphenyl 1,2-Dioxygenase, domain 1"/>
    <property type="match status" value="1"/>
</dbReference>
<evidence type="ECO:0000313" key="6">
    <source>
        <dbReference type="Proteomes" id="UP000295543"/>
    </source>
</evidence>
<dbReference type="Pfam" id="PF19581">
    <property type="entry name" value="Glyoxalase_7"/>
    <property type="match status" value="1"/>
</dbReference>